<evidence type="ECO:0000313" key="2">
    <source>
        <dbReference type="Proteomes" id="UP000009138"/>
    </source>
</evidence>
<dbReference type="RefSeq" id="XP_067519075.1">
    <property type="nucleotide sequence ID" value="XM_067662974.1"/>
</dbReference>
<reference evidence="1 2" key="1">
    <citation type="journal article" date="2009" name="PLoS Genet.">
        <title>Genomic analysis of the basal lineage fungus Rhizopus oryzae reveals a whole-genome duplication.</title>
        <authorList>
            <person name="Ma L.-J."/>
            <person name="Ibrahim A.S."/>
            <person name="Skory C."/>
            <person name="Grabherr M.G."/>
            <person name="Burger G."/>
            <person name="Butler M."/>
            <person name="Elias M."/>
            <person name="Idnurm A."/>
            <person name="Lang B.F."/>
            <person name="Sone T."/>
            <person name="Abe A."/>
            <person name="Calvo S.E."/>
            <person name="Corrochano L.M."/>
            <person name="Engels R."/>
            <person name="Fu J."/>
            <person name="Hansberg W."/>
            <person name="Kim J.-M."/>
            <person name="Kodira C.D."/>
            <person name="Koehrsen M.J."/>
            <person name="Liu B."/>
            <person name="Miranda-Saavedra D."/>
            <person name="O'Leary S."/>
            <person name="Ortiz-Castellanos L."/>
            <person name="Poulter R."/>
            <person name="Rodriguez-Romero J."/>
            <person name="Ruiz-Herrera J."/>
            <person name="Shen Y.-Q."/>
            <person name="Zeng Q."/>
            <person name="Galagan J."/>
            <person name="Birren B.W."/>
            <person name="Cuomo C.A."/>
            <person name="Wickes B.L."/>
        </authorList>
    </citation>
    <scope>NUCLEOTIDE SEQUENCE [LARGE SCALE GENOMIC DNA]</scope>
    <source>
        <strain evidence="2">RA 99-880 / ATCC MYA-4621 / FGSC 9543 / NRRL 43880</strain>
    </source>
</reference>
<gene>
    <name evidence="1" type="ORF">RO3G_08384</name>
</gene>
<keyword evidence="2" id="KW-1185">Reference proteome</keyword>
<accession>I1C5E9</accession>
<protein>
    <submittedName>
        <fullName evidence="1">Uncharacterized protein</fullName>
    </submittedName>
</protein>
<dbReference type="AlphaFoldDB" id="I1C5E9"/>
<dbReference type="Proteomes" id="UP000009138">
    <property type="component" value="Unassembled WGS sequence"/>
</dbReference>
<dbReference type="EMBL" id="CH476737">
    <property type="protein sequence ID" value="EIE83679.1"/>
    <property type="molecule type" value="Genomic_DNA"/>
</dbReference>
<organism evidence="1 2">
    <name type="scientific">Rhizopus delemar (strain RA 99-880 / ATCC MYA-4621 / FGSC 9543 / NRRL 43880)</name>
    <name type="common">Mucormycosis agent</name>
    <name type="synonym">Rhizopus arrhizus var. delemar</name>
    <dbReference type="NCBI Taxonomy" id="246409"/>
    <lineage>
        <taxon>Eukaryota</taxon>
        <taxon>Fungi</taxon>
        <taxon>Fungi incertae sedis</taxon>
        <taxon>Mucoromycota</taxon>
        <taxon>Mucoromycotina</taxon>
        <taxon>Mucoromycetes</taxon>
        <taxon>Mucorales</taxon>
        <taxon>Mucorineae</taxon>
        <taxon>Rhizopodaceae</taxon>
        <taxon>Rhizopus</taxon>
    </lineage>
</organism>
<evidence type="ECO:0000313" key="1">
    <source>
        <dbReference type="EMBL" id="EIE83679.1"/>
    </source>
</evidence>
<dbReference type="GeneID" id="93615355"/>
<dbReference type="InParanoid" id="I1C5E9"/>
<proteinExistence type="predicted"/>
<sequence length="57" mass="7186">MVPDGYFCSLFSDYPLLKEHDRWITPNMDSPRSRIKIQYFNFHCYEQFEIDYLYYCW</sequence>
<dbReference type="VEuPathDB" id="FungiDB:RO3G_08384"/>
<name>I1C5E9_RHIO9</name>